<feature type="chain" id="PRO_5045333869" evidence="1">
    <location>
        <begin position="23"/>
        <end position="133"/>
    </location>
</feature>
<keyword evidence="3" id="KW-1185">Reference proteome</keyword>
<organism evidence="2 3">
    <name type="scientific">Mesorhizobium salmacidum</name>
    <dbReference type="NCBI Taxonomy" id="3015171"/>
    <lineage>
        <taxon>Bacteria</taxon>
        <taxon>Pseudomonadati</taxon>
        <taxon>Pseudomonadota</taxon>
        <taxon>Alphaproteobacteria</taxon>
        <taxon>Hyphomicrobiales</taxon>
        <taxon>Phyllobacteriaceae</taxon>
        <taxon>Mesorhizobium</taxon>
    </lineage>
</organism>
<comment type="caution">
    <text evidence="2">The sequence shown here is derived from an EMBL/GenBank/DDBJ whole genome shotgun (WGS) entry which is preliminary data.</text>
</comment>
<dbReference type="EMBL" id="JAPYKS010000013">
    <property type="protein sequence ID" value="MEI9410754.1"/>
    <property type="molecule type" value="Genomic_DNA"/>
</dbReference>
<sequence>MRGLTAFFAAVCIFTWLGPAAAGDGHTYRPYKLTKNEQKIVKFAVAMQLKDPGSPVFGNMGASISDVGVVQVCGTVNAKNGYGAYTGLAPYLGVLVTSGAGNRVFAVNAIGDGGENSAVAVITICQMRGIGQF</sequence>
<accession>A0ABU8L0K7</accession>
<keyword evidence="1" id="KW-0732">Signal</keyword>
<evidence type="ECO:0000313" key="2">
    <source>
        <dbReference type="EMBL" id="MEI9410754.1"/>
    </source>
</evidence>
<dbReference type="RefSeq" id="WP_337107477.1">
    <property type="nucleotide sequence ID" value="NZ_JAPYKS010000013.1"/>
</dbReference>
<name>A0ABU8L0K7_9HYPH</name>
<feature type="signal peptide" evidence="1">
    <location>
        <begin position="1"/>
        <end position="22"/>
    </location>
</feature>
<evidence type="ECO:0000256" key="1">
    <source>
        <dbReference type="SAM" id="SignalP"/>
    </source>
</evidence>
<dbReference type="Proteomes" id="UP001387293">
    <property type="component" value="Unassembled WGS sequence"/>
</dbReference>
<protein>
    <submittedName>
        <fullName evidence="2">Uncharacterized protein</fullName>
    </submittedName>
</protein>
<proteinExistence type="predicted"/>
<evidence type="ECO:0000313" key="3">
    <source>
        <dbReference type="Proteomes" id="UP001387293"/>
    </source>
</evidence>
<reference evidence="2 3" key="1">
    <citation type="submission" date="2022-12" db="EMBL/GenBank/DDBJ databases">
        <authorList>
            <person name="Muema E."/>
        </authorList>
    </citation>
    <scope>NUCLEOTIDE SEQUENCE [LARGE SCALE GENOMIC DNA]</scope>
    <source>
        <strain evidence="3">1326</strain>
    </source>
</reference>
<gene>
    <name evidence="2" type="ORF">O7A60_18555</name>
</gene>